<proteinExistence type="predicted"/>
<comment type="caution">
    <text evidence="1">The sequence shown here is derived from an EMBL/GenBank/DDBJ whole genome shotgun (WGS) entry which is preliminary data.</text>
</comment>
<dbReference type="EMBL" id="JEMY01000072">
    <property type="protein sequence ID" value="EXI84245.1"/>
    <property type="molecule type" value="Genomic_DNA"/>
</dbReference>
<dbReference type="PATRIC" id="fig|1454004.3.peg.4025"/>
<keyword evidence="2" id="KW-1185">Reference proteome</keyword>
<sequence>MTMRKLLGLAPLLFLLAGLAGCASIEPYGNFLGANAPATLNEKLAADTVKQLTVLYPPASTRFDLGQPTPDAYGSALVESLRIKGYAILEFEPDEAAQADNPDNPDTARPGLSLRYVLDAPASTNLYRVTVMVGSQSLSRAYVAQNDTVAPAGSWVRKE</sequence>
<gene>
    <name evidence="1" type="ORF">AW11_03923</name>
</gene>
<dbReference type="eggNOG" id="ENOG5031PJ9">
    <property type="taxonomic scope" value="Bacteria"/>
</dbReference>
<reference evidence="1" key="1">
    <citation type="submission" date="2014-02" db="EMBL/GenBank/DDBJ databases">
        <title>Expanding our view of genomic diversity in Candidatus Accumulibacter clades.</title>
        <authorList>
            <person name="Skennerton C.T."/>
            <person name="Barr J.J."/>
            <person name="Slater F.R."/>
            <person name="Bond P.L."/>
            <person name="Tyson G.W."/>
        </authorList>
    </citation>
    <scope>NUCLEOTIDE SEQUENCE [LARGE SCALE GENOMIC DNA]</scope>
</reference>
<accession>A0A011Q515</accession>
<dbReference type="Pfam" id="PF07283">
    <property type="entry name" value="TrbH"/>
    <property type="match status" value="1"/>
</dbReference>
<protein>
    <submittedName>
        <fullName evidence="1">Conjugal transfer protein TrbH</fullName>
    </submittedName>
</protein>
<evidence type="ECO:0000313" key="2">
    <source>
        <dbReference type="Proteomes" id="UP000022141"/>
    </source>
</evidence>
<dbReference type="PROSITE" id="PS51257">
    <property type="entry name" value="PROKAR_LIPOPROTEIN"/>
    <property type="match status" value="1"/>
</dbReference>
<evidence type="ECO:0000313" key="1">
    <source>
        <dbReference type="EMBL" id="EXI84245.1"/>
    </source>
</evidence>
<name>A0A011Q515_ACCRE</name>
<dbReference type="InterPro" id="IPR010837">
    <property type="entry name" value="Conjugal_tfr_TrbH"/>
</dbReference>
<dbReference type="Proteomes" id="UP000022141">
    <property type="component" value="Unassembled WGS sequence"/>
</dbReference>
<dbReference type="AlphaFoldDB" id="A0A011Q515"/>
<dbReference type="STRING" id="1454004.AW11_03923"/>
<organism evidence="1 2">
    <name type="scientific">Accumulibacter regalis</name>
    <dbReference type="NCBI Taxonomy" id="522306"/>
    <lineage>
        <taxon>Bacteria</taxon>
        <taxon>Pseudomonadati</taxon>
        <taxon>Pseudomonadota</taxon>
        <taxon>Betaproteobacteria</taxon>
        <taxon>Candidatus Accumulibacter</taxon>
    </lineage>
</organism>